<dbReference type="Proteomes" id="UP000515151">
    <property type="component" value="Chromosome 8"/>
</dbReference>
<proteinExistence type="inferred from homology"/>
<dbReference type="InterPro" id="IPR043454">
    <property type="entry name" value="NPH3/RPT2-like"/>
</dbReference>
<keyword evidence="4" id="KW-0175">Coiled coil</keyword>
<dbReference type="InterPro" id="IPR027356">
    <property type="entry name" value="NPH3_dom"/>
</dbReference>
<reference evidence="8" key="2">
    <citation type="submission" date="2025-08" db="UniProtKB">
        <authorList>
            <consortium name="RefSeq"/>
        </authorList>
    </citation>
    <scope>IDENTIFICATION</scope>
    <source>
        <tissue evidence="8">Leaf</tissue>
    </source>
</reference>
<dbReference type="AlphaFoldDB" id="A0A6P8BVK0"/>
<dbReference type="PANTHER" id="PTHR32370">
    <property type="entry name" value="OS12G0117600 PROTEIN"/>
    <property type="match status" value="1"/>
</dbReference>
<sequence>MGVVTIGELSLKPGISGKIRTFRPSSSVQHATEWPISDVSSDLTIEVGTSNFALHKVNCSYFHSLFGSNLHYHVLICAHWQFPLVSRSGRIRKLLLESKDAKISRVSLPAVPGGPEAFELAAKFCYGINIEITLSNIAMLRCVAHYLEMTEEFSDKNLETRTEAYLKNSVLPDIANSISVLHHCESLLPVSEEINLVPRLISAIANIACKEQLTSGLSKLEHKQVLAIEPETPLNWWGKSLAVLSLDFFQRVLSAVKSKGLKQDMISKILINYAQNSLQGLFVRDPQLGKGSSLMDVELQKKQRLIVEAIVGLLPTQSRKSLVPMAFLSSLLKTAIVSSASTSCRSDLERRIGLQLDQAILEDILIPINPNHGTHHSTIMYDTDSVLRIFSIFLNLDDDYDDEDTHTLPRDESEMAYDFDSPGSPKQSSIIKVSKLLDNYLAEIALESNLLQSKFIALAELLPDHARVVSDGLYRAVDIFLKVHPNLKDTERYRLCKTIDCQKLSQEACSHAAQNERLPVQMAVQVLYFEQIRLRNAMNGAGGGGGSHNQFLFGAVHGQFQQRSASGAGSGAISPRDNYASVRRENRELKLEVARMRMRLTDLEKDHVSMKQELIKPHQGNKIFRSFAKKLSKLNSLFRLNGIRPLIGGKPSSEPRLPFQKRRRHSVS</sequence>
<evidence type="ECO:0000256" key="4">
    <source>
        <dbReference type="SAM" id="Coils"/>
    </source>
</evidence>
<dbReference type="InterPro" id="IPR011333">
    <property type="entry name" value="SKP1/BTB/POZ_sf"/>
</dbReference>
<dbReference type="OrthoDB" id="624345at2759"/>
<evidence type="ECO:0000256" key="2">
    <source>
        <dbReference type="ARBA" id="ARBA00022786"/>
    </source>
</evidence>
<dbReference type="Gene3D" id="3.30.710.10">
    <property type="entry name" value="Potassium Channel Kv1.1, Chain A"/>
    <property type="match status" value="1"/>
</dbReference>
<keyword evidence="2" id="KW-0833">Ubl conjugation pathway</keyword>
<dbReference type="RefSeq" id="XP_031374355.1">
    <property type="nucleotide sequence ID" value="XM_031518495.1"/>
</dbReference>
<name>A0A6P8BVK0_PUNGR</name>
<evidence type="ECO:0000256" key="3">
    <source>
        <dbReference type="PROSITE-ProRule" id="PRU00982"/>
    </source>
</evidence>
<dbReference type="GeneID" id="116189016"/>
<dbReference type="GO" id="GO:0016567">
    <property type="term" value="P:protein ubiquitination"/>
    <property type="evidence" value="ECO:0007669"/>
    <property type="project" value="UniProtKB-UniPathway"/>
</dbReference>
<accession>A0A6P8BVK0</accession>
<keyword evidence="7" id="KW-1185">Reference proteome</keyword>
<feature type="coiled-coil region" evidence="4">
    <location>
        <begin position="579"/>
        <end position="613"/>
    </location>
</feature>
<reference evidence="7" key="1">
    <citation type="journal article" date="2020" name="Plant Biotechnol. J.">
        <title>The pomegranate (Punica granatum L.) draft genome dissects genetic divergence between soft- and hard-seeded cultivars.</title>
        <authorList>
            <person name="Luo X."/>
            <person name="Li H."/>
            <person name="Wu Z."/>
            <person name="Yao W."/>
            <person name="Zhao P."/>
            <person name="Cao D."/>
            <person name="Yu H."/>
            <person name="Li K."/>
            <person name="Poudel K."/>
            <person name="Zhao D."/>
            <person name="Zhang F."/>
            <person name="Xia X."/>
            <person name="Chen L."/>
            <person name="Wang Q."/>
            <person name="Jing D."/>
            <person name="Cao S."/>
        </authorList>
    </citation>
    <scope>NUCLEOTIDE SEQUENCE [LARGE SCALE GENOMIC DNA]</scope>
    <source>
        <strain evidence="7">cv. Tunisia</strain>
    </source>
</reference>
<evidence type="ECO:0000256" key="5">
    <source>
        <dbReference type="SAM" id="MobiDB-lite"/>
    </source>
</evidence>
<organism evidence="7 8">
    <name type="scientific">Punica granatum</name>
    <name type="common">Pomegranate</name>
    <dbReference type="NCBI Taxonomy" id="22663"/>
    <lineage>
        <taxon>Eukaryota</taxon>
        <taxon>Viridiplantae</taxon>
        <taxon>Streptophyta</taxon>
        <taxon>Embryophyta</taxon>
        <taxon>Tracheophyta</taxon>
        <taxon>Spermatophyta</taxon>
        <taxon>Magnoliopsida</taxon>
        <taxon>eudicotyledons</taxon>
        <taxon>Gunneridae</taxon>
        <taxon>Pentapetalae</taxon>
        <taxon>rosids</taxon>
        <taxon>malvids</taxon>
        <taxon>Myrtales</taxon>
        <taxon>Lythraceae</taxon>
        <taxon>Punica</taxon>
    </lineage>
</organism>
<evidence type="ECO:0000313" key="7">
    <source>
        <dbReference type="Proteomes" id="UP000515151"/>
    </source>
</evidence>
<dbReference type="UniPathway" id="UPA00143"/>
<evidence type="ECO:0000259" key="6">
    <source>
        <dbReference type="PROSITE" id="PS51649"/>
    </source>
</evidence>
<dbReference type="SUPFAM" id="SSF54695">
    <property type="entry name" value="POZ domain"/>
    <property type="match status" value="1"/>
</dbReference>
<evidence type="ECO:0000313" key="8">
    <source>
        <dbReference type="RefSeq" id="XP_031374355.1"/>
    </source>
</evidence>
<comment type="similarity">
    <text evidence="3">Belongs to the NPH3 family.</text>
</comment>
<gene>
    <name evidence="8" type="primary">LOC116189016</name>
</gene>
<feature type="compositionally biased region" description="Basic residues" evidence="5">
    <location>
        <begin position="659"/>
        <end position="668"/>
    </location>
</feature>
<dbReference type="Pfam" id="PF03000">
    <property type="entry name" value="NPH3"/>
    <property type="match status" value="1"/>
</dbReference>
<dbReference type="PROSITE" id="PS51649">
    <property type="entry name" value="NPH3"/>
    <property type="match status" value="1"/>
</dbReference>
<feature type="domain" description="NPH3" evidence="6">
    <location>
        <begin position="235"/>
        <end position="533"/>
    </location>
</feature>
<evidence type="ECO:0000256" key="1">
    <source>
        <dbReference type="ARBA" id="ARBA00004906"/>
    </source>
</evidence>
<feature type="region of interest" description="Disordered" evidence="5">
    <location>
        <begin position="649"/>
        <end position="668"/>
    </location>
</feature>
<comment type="pathway">
    <text evidence="1">Protein modification; protein ubiquitination.</text>
</comment>
<protein>
    <submittedName>
        <fullName evidence="8">BTB/POZ domain-containing protein At1g03010-like isoform X1</fullName>
    </submittedName>
</protein>